<dbReference type="InterPro" id="IPR016580">
    <property type="entry name" value="HUS1"/>
</dbReference>
<dbReference type="PIRSF" id="PIRSF011312">
    <property type="entry name" value="Cell_cycle_HUS1"/>
    <property type="match status" value="1"/>
</dbReference>
<reference evidence="6 7" key="1">
    <citation type="submission" date="2024-03" db="EMBL/GenBank/DDBJ databases">
        <title>Aureococcus anophagefferens CCMP1851 and Kratosvirus quantuckense: Draft genome of a second virus-susceptible host strain in the model system.</title>
        <authorList>
            <person name="Chase E."/>
            <person name="Truchon A.R."/>
            <person name="Schepens W."/>
            <person name="Wilhelm S.W."/>
        </authorList>
    </citation>
    <scope>NUCLEOTIDE SEQUENCE [LARGE SCALE GENOMIC DNA]</scope>
    <source>
        <strain evidence="6 7">CCMP1851</strain>
    </source>
</reference>
<name>A0ABR1G0W5_AURAN</name>
<sequence>MRFRAELPRETHPLLASIVKRFESIDSAGVSRGRRRAVLMLSPKGLSMSAVAATEDVLAFAELSTDLFVDFRVASQAEDCILVSLALAHLRAVRAPPRASRRETLARRRSRALDKARDAPSTSLKLAKRNGAPCICATVERLDLSARTDIPVRLMRAADMRFYAPPSLPEPRVALALPRAKTLRAVVDRLRAIGERVKGDARVCAVRLEAAGTLALRVVTPAASIRTFFPALEAPEAFRAPDRGAVVCVHVKSRQLAAGLGGYHVDHESIVCIPHERHALLFYVTLHDGLGHLSFYVPVVDDDDAEDDAPAPPPRSEVAA</sequence>
<protein>
    <recommendedName>
        <fullName evidence="4">Checkpoint protein</fullName>
    </recommendedName>
</protein>
<comment type="similarity">
    <text evidence="2 4">Belongs to the HUS1 family.</text>
</comment>
<feature type="region of interest" description="Disordered" evidence="5">
    <location>
        <begin position="98"/>
        <end position="119"/>
    </location>
</feature>
<dbReference type="PANTHER" id="PTHR12900:SF0">
    <property type="entry name" value="CHECKPOINT PROTEIN"/>
    <property type="match status" value="1"/>
</dbReference>
<proteinExistence type="inferred from homology"/>
<feature type="compositionally biased region" description="Basic and acidic residues" evidence="5">
    <location>
        <begin position="100"/>
        <end position="118"/>
    </location>
</feature>
<dbReference type="Pfam" id="PF04005">
    <property type="entry name" value="Hus1"/>
    <property type="match status" value="1"/>
</dbReference>
<dbReference type="InterPro" id="IPR007150">
    <property type="entry name" value="HUS1/Mec3"/>
</dbReference>
<dbReference type="PANTHER" id="PTHR12900">
    <property type="entry name" value="MITOTIC AND DNA DAMAGE CHECKPOINT PROTEIN HUS1"/>
    <property type="match status" value="1"/>
</dbReference>
<evidence type="ECO:0000256" key="2">
    <source>
        <dbReference type="ARBA" id="ARBA00005563"/>
    </source>
</evidence>
<evidence type="ECO:0000256" key="5">
    <source>
        <dbReference type="SAM" id="MobiDB-lite"/>
    </source>
</evidence>
<comment type="subcellular location">
    <subcellularLocation>
        <location evidence="1">Nucleus</location>
    </subcellularLocation>
</comment>
<gene>
    <name evidence="6" type="ORF">SO694_0015605</name>
</gene>
<evidence type="ECO:0000256" key="4">
    <source>
        <dbReference type="PIRNR" id="PIRNR011312"/>
    </source>
</evidence>
<evidence type="ECO:0000313" key="6">
    <source>
        <dbReference type="EMBL" id="KAK7242079.1"/>
    </source>
</evidence>
<organism evidence="6 7">
    <name type="scientific">Aureococcus anophagefferens</name>
    <name type="common">Harmful bloom alga</name>
    <dbReference type="NCBI Taxonomy" id="44056"/>
    <lineage>
        <taxon>Eukaryota</taxon>
        <taxon>Sar</taxon>
        <taxon>Stramenopiles</taxon>
        <taxon>Ochrophyta</taxon>
        <taxon>Pelagophyceae</taxon>
        <taxon>Pelagomonadales</taxon>
        <taxon>Pelagomonadaceae</taxon>
        <taxon>Aureococcus</taxon>
    </lineage>
</organism>
<evidence type="ECO:0000256" key="3">
    <source>
        <dbReference type="ARBA" id="ARBA00023242"/>
    </source>
</evidence>
<keyword evidence="3" id="KW-0539">Nucleus</keyword>
<comment type="caution">
    <text evidence="6">The sequence shown here is derived from an EMBL/GenBank/DDBJ whole genome shotgun (WGS) entry which is preliminary data.</text>
</comment>
<dbReference type="Gene3D" id="3.70.10.10">
    <property type="match status" value="1"/>
</dbReference>
<dbReference type="Proteomes" id="UP001363151">
    <property type="component" value="Unassembled WGS sequence"/>
</dbReference>
<keyword evidence="7" id="KW-1185">Reference proteome</keyword>
<evidence type="ECO:0000313" key="7">
    <source>
        <dbReference type="Proteomes" id="UP001363151"/>
    </source>
</evidence>
<dbReference type="EMBL" id="JBBJCI010000150">
    <property type="protein sequence ID" value="KAK7242079.1"/>
    <property type="molecule type" value="Genomic_DNA"/>
</dbReference>
<accession>A0ABR1G0W5</accession>
<evidence type="ECO:0000256" key="1">
    <source>
        <dbReference type="ARBA" id="ARBA00004123"/>
    </source>
</evidence>